<accession>A0A2M7TC98</accession>
<comment type="caution">
    <text evidence="3">The sequence shown here is derived from an EMBL/GenBank/DDBJ whole genome shotgun (WGS) entry which is preliminary data.</text>
</comment>
<feature type="region of interest" description="Disordered" evidence="1">
    <location>
        <begin position="131"/>
        <end position="154"/>
    </location>
</feature>
<feature type="compositionally biased region" description="Basic and acidic residues" evidence="1">
    <location>
        <begin position="144"/>
        <end position="154"/>
    </location>
</feature>
<evidence type="ECO:0000313" key="3">
    <source>
        <dbReference type="EMBL" id="PIZ42869.1"/>
    </source>
</evidence>
<name>A0A2M7TC98_UNCKA</name>
<evidence type="ECO:0000256" key="1">
    <source>
        <dbReference type="SAM" id="MobiDB-lite"/>
    </source>
</evidence>
<keyword evidence="2" id="KW-0812">Transmembrane</keyword>
<dbReference type="Proteomes" id="UP000229915">
    <property type="component" value="Unassembled WGS sequence"/>
</dbReference>
<evidence type="ECO:0008006" key="5">
    <source>
        <dbReference type="Google" id="ProtNLM"/>
    </source>
</evidence>
<evidence type="ECO:0000256" key="2">
    <source>
        <dbReference type="SAM" id="Phobius"/>
    </source>
</evidence>
<dbReference type="AlphaFoldDB" id="A0A2M7TC98"/>
<gene>
    <name evidence="3" type="ORF">COY33_02450</name>
</gene>
<reference evidence="4" key="1">
    <citation type="submission" date="2017-09" db="EMBL/GenBank/DDBJ databases">
        <title>Depth-based differentiation of microbial function through sediment-hosted aquifers and enrichment of novel symbionts in the deep terrestrial subsurface.</title>
        <authorList>
            <person name="Probst A.J."/>
            <person name="Ladd B."/>
            <person name="Jarett J.K."/>
            <person name="Geller-Mcgrath D.E."/>
            <person name="Sieber C.M.K."/>
            <person name="Emerson J.B."/>
            <person name="Anantharaman K."/>
            <person name="Thomas B.C."/>
            <person name="Malmstrom R."/>
            <person name="Stieglmeier M."/>
            <person name="Klingl A."/>
            <person name="Woyke T."/>
            <person name="Ryan C.M."/>
            <person name="Banfield J.F."/>
        </authorList>
    </citation>
    <scope>NUCLEOTIDE SEQUENCE [LARGE SCALE GENOMIC DNA]</scope>
</reference>
<sequence length="154" mass="17642">MIISTLLLVIIIVLNVSWLGVLSFLLYRYINFFRYLTKGYSSKDLKEVLEKRFEHLENAEKDIKLIKEDVLEIKNDNLNHLQKYSLVRFNPFSDTGGNQSFAVSLLDKKGSGVVISSLFTREGTRIYSKPVKEGKDNGFPFSEEESRAVKEAIS</sequence>
<dbReference type="InterPro" id="IPR027981">
    <property type="entry name" value="DUF4446"/>
</dbReference>
<keyword evidence="2" id="KW-0472">Membrane</keyword>
<dbReference type="Pfam" id="PF14584">
    <property type="entry name" value="DUF4446"/>
    <property type="match status" value="1"/>
</dbReference>
<evidence type="ECO:0000313" key="4">
    <source>
        <dbReference type="Proteomes" id="UP000229915"/>
    </source>
</evidence>
<organism evidence="3 4">
    <name type="scientific">candidate division WWE3 bacterium CG_4_10_14_0_2_um_filter_42_7</name>
    <dbReference type="NCBI Taxonomy" id="1975073"/>
    <lineage>
        <taxon>Bacteria</taxon>
        <taxon>Katanobacteria</taxon>
    </lineage>
</organism>
<keyword evidence="2" id="KW-1133">Transmembrane helix</keyword>
<protein>
    <recommendedName>
        <fullName evidence="5">DUF4446 domain-containing protein</fullName>
    </recommendedName>
</protein>
<feature type="transmembrane region" description="Helical" evidence="2">
    <location>
        <begin position="6"/>
        <end position="27"/>
    </location>
</feature>
<dbReference type="EMBL" id="PFNK01000067">
    <property type="protein sequence ID" value="PIZ42869.1"/>
    <property type="molecule type" value="Genomic_DNA"/>
</dbReference>
<proteinExistence type="predicted"/>